<dbReference type="GO" id="GO:0005634">
    <property type="term" value="C:nucleus"/>
    <property type="evidence" value="ECO:0007669"/>
    <property type="project" value="TreeGrafter"/>
</dbReference>
<sequence>MIISKRNINIFNNVDIKNNRNKLILNRIINVPTNENQSKQKKSKFKYYKKRILNKNISSGKPEFGKTYNPVIITDWNFYLNVAKESFQKRYNYEGAFNVTFGNFHVLKLLAKGKYSRVLVVSKDSDNKLYALKVISLRKARKFNVLDQINNERSILSSIRFPFTLHIECLTRSESYLNYILPLLAGGDFFSFLKKNQLNELDVVFYAAQIVLALEYLHYLNIVYRDLKPENIMIDHLGYIKLTAFSLAKFIENNRTYTFCGTPEYLAPEILKNEGYGITCDWWALGCVIFEMCAGSLPFHCYDLTELYSKIIAGKFSCPGYFTSELKSLIRGLLKPDITQRLGNLHNGVNDIKNHVWFSKTSWMSLLNYTTKPPFVPAKEDLVSVVYYQQHRTMAEQSLAQYENTFDAYL</sequence>
<dbReference type="GO" id="GO:0005829">
    <property type="term" value="C:cytosol"/>
    <property type="evidence" value="ECO:0007669"/>
    <property type="project" value="TreeGrafter"/>
</dbReference>
<evidence type="ECO:0000259" key="6">
    <source>
        <dbReference type="PROSITE" id="PS50011"/>
    </source>
</evidence>
<evidence type="ECO:0000256" key="4">
    <source>
        <dbReference type="ARBA" id="ARBA00022777"/>
    </source>
</evidence>
<keyword evidence="8" id="KW-1185">Reference proteome</keyword>
<accession>A0AAW1D6I4</accession>
<keyword evidence="3" id="KW-0547">Nucleotide-binding</keyword>
<protein>
    <recommendedName>
        <fullName evidence="6">Protein kinase domain-containing protein</fullName>
    </recommendedName>
</protein>
<feature type="domain" description="Protein kinase" evidence="6">
    <location>
        <begin position="104"/>
        <end position="358"/>
    </location>
</feature>
<dbReference type="EMBL" id="JAPXFL010000005">
    <property type="protein sequence ID" value="KAK9506593.1"/>
    <property type="molecule type" value="Genomic_DNA"/>
</dbReference>
<keyword evidence="5" id="KW-0067">ATP-binding</keyword>
<keyword evidence="2" id="KW-0808">Transferase</keyword>
<dbReference type="Proteomes" id="UP001461498">
    <property type="component" value="Unassembled WGS sequence"/>
</dbReference>
<dbReference type="SUPFAM" id="SSF56112">
    <property type="entry name" value="Protein kinase-like (PK-like)"/>
    <property type="match status" value="1"/>
</dbReference>
<comment type="caution">
    <text evidence="7">The sequence shown here is derived from an EMBL/GenBank/DDBJ whole genome shotgun (WGS) entry which is preliminary data.</text>
</comment>
<evidence type="ECO:0000256" key="2">
    <source>
        <dbReference type="ARBA" id="ARBA00022679"/>
    </source>
</evidence>
<dbReference type="PROSITE" id="PS00108">
    <property type="entry name" value="PROTEIN_KINASE_ST"/>
    <property type="match status" value="1"/>
</dbReference>
<dbReference type="GO" id="GO:0005952">
    <property type="term" value="C:cAMP-dependent protein kinase complex"/>
    <property type="evidence" value="ECO:0007669"/>
    <property type="project" value="TreeGrafter"/>
</dbReference>
<dbReference type="SMART" id="SM00220">
    <property type="entry name" value="S_TKc"/>
    <property type="match status" value="1"/>
</dbReference>
<dbReference type="Gene3D" id="3.30.200.20">
    <property type="entry name" value="Phosphorylase Kinase, domain 1"/>
    <property type="match status" value="1"/>
</dbReference>
<dbReference type="GO" id="GO:0005524">
    <property type="term" value="F:ATP binding"/>
    <property type="evidence" value="ECO:0007669"/>
    <property type="project" value="UniProtKB-KW"/>
</dbReference>
<evidence type="ECO:0000256" key="5">
    <source>
        <dbReference type="ARBA" id="ARBA00022840"/>
    </source>
</evidence>
<keyword evidence="4" id="KW-0418">Kinase</keyword>
<dbReference type="InterPro" id="IPR011009">
    <property type="entry name" value="Kinase-like_dom_sf"/>
</dbReference>
<dbReference type="PANTHER" id="PTHR24353">
    <property type="entry name" value="CYCLIC NUCLEOTIDE-DEPENDENT PROTEIN KINASE"/>
    <property type="match status" value="1"/>
</dbReference>
<dbReference type="AlphaFoldDB" id="A0AAW1D6I4"/>
<evidence type="ECO:0000256" key="1">
    <source>
        <dbReference type="ARBA" id="ARBA00022527"/>
    </source>
</evidence>
<keyword evidence="1" id="KW-0723">Serine/threonine-protein kinase</keyword>
<organism evidence="7 8">
    <name type="scientific">Rhynocoris fuscipes</name>
    <dbReference type="NCBI Taxonomy" id="488301"/>
    <lineage>
        <taxon>Eukaryota</taxon>
        <taxon>Metazoa</taxon>
        <taxon>Ecdysozoa</taxon>
        <taxon>Arthropoda</taxon>
        <taxon>Hexapoda</taxon>
        <taxon>Insecta</taxon>
        <taxon>Pterygota</taxon>
        <taxon>Neoptera</taxon>
        <taxon>Paraneoptera</taxon>
        <taxon>Hemiptera</taxon>
        <taxon>Heteroptera</taxon>
        <taxon>Panheteroptera</taxon>
        <taxon>Cimicomorpha</taxon>
        <taxon>Reduviidae</taxon>
        <taxon>Harpactorinae</taxon>
        <taxon>Harpactorini</taxon>
        <taxon>Rhynocoris</taxon>
    </lineage>
</organism>
<dbReference type="Pfam" id="PF00069">
    <property type="entry name" value="Pkinase"/>
    <property type="match status" value="1"/>
</dbReference>
<proteinExistence type="predicted"/>
<dbReference type="PANTHER" id="PTHR24353:SF152">
    <property type="entry name" value="UT01108P-RELATED"/>
    <property type="match status" value="1"/>
</dbReference>
<name>A0AAW1D6I4_9HEMI</name>
<dbReference type="InterPro" id="IPR000719">
    <property type="entry name" value="Prot_kinase_dom"/>
</dbReference>
<dbReference type="PROSITE" id="PS50011">
    <property type="entry name" value="PROTEIN_KINASE_DOM"/>
    <property type="match status" value="1"/>
</dbReference>
<reference evidence="7 8" key="1">
    <citation type="submission" date="2022-12" db="EMBL/GenBank/DDBJ databases">
        <title>Chromosome-level genome assembly of true bugs.</title>
        <authorList>
            <person name="Ma L."/>
            <person name="Li H."/>
        </authorList>
    </citation>
    <scope>NUCLEOTIDE SEQUENCE [LARGE SCALE GENOMIC DNA]</scope>
    <source>
        <strain evidence="7">Lab_2022b</strain>
    </source>
</reference>
<gene>
    <name evidence="7" type="ORF">O3M35_008494</name>
</gene>
<dbReference type="FunFam" id="1.10.510.10:FF:000210">
    <property type="entry name" value="Non-specific serine/threonine protein kinase"/>
    <property type="match status" value="1"/>
</dbReference>
<evidence type="ECO:0000313" key="7">
    <source>
        <dbReference type="EMBL" id="KAK9506593.1"/>
    </source>
</evidence>
<evidence type="ECO:0000256" key="3">
    <source>
        <dbReference type="ARBA" id="ARBA00022741"/>
    </source>
</evidence>
<dbReference type="GO" id="GO:0004691">
    <property type="term" value="F:cAMP-dependent protein kinase activity"/>
    <property type="evidence" value="ECO:0007669"/>
    <property type="project" value="TreeGrafter"/>
</dbReference>
<dbReference type="InterPro" id="IPR008271">
    <property type="entry name" value="Ser/Thr_kinase_AS"/>
</dbReference>
<evidence type="ECO:0000313" key="8">
    <source>
        <dbReference type="Proteomes" id="UP001461498"/>
    </source>
</evidence>
<dbReference type="Gene3D" id="1.10.510.10">
    <property type="entry name" value="Transferase(Phosphotransferase) domain 1"/>
    <property type="match status" value="1"/>
</dbReference>